<protein>
    <recommendedName>
        <fullName evidence="4">Lipocalin-like domain-containing protein</fullName>
    </recommendedName>
</protein>
<evidence type="ECO:0000313" key="3">
    <source>
        <dbReference type="Proteomes" id="UP000597617"/>
    </source>
</evidence>
<feature type="signal peptide" evidence="1">
    <location>
        <begin position="1"/>
        <end position="28"/>
    </location>
</feature>
<comment type="caution">
    <text evidence="2">The sequence shown here is derived from an EMBL/GenBank/DDBJ whole genome shotgun (WGS) entry which is preliminary data.</text>
</comment>
<reference evidence="2 3" key="1">
    <citation type="submission" date="2020-11" db="EMBL/GenBank/DDBJ databases">
        <authorList>
            <person name="Kim M.K."/>
        </authorList>
    </citation>
    <scope>NUCLEOTIDE SEQUENCE [LARGE SCALE GENOMIC DNA]</scope>
    <source>
        <strain evidence="2 3">BT683</strain>
    </source>
</reference>
<organism evidence="2 3">
    <name type="scientific">Hymenobacter jeongseonensis</name>
    <dbReference type="NCBI Taxonomy" id="2791027"/>
    <lineage>
        <taxon>Bacteria</taxon>
        <taxon>Pseudomonadati</taxon>
        <taxon>Bacteroidota</taxon>
        <taxon>Cytophagia</taxon>
        <taxon>Cytophagales</taxon>
        <taxon>Hymenobacteraceae</taxon>
        <taxon>Hymenobacter</taxon>
    </lineage>
</organism>
<proteinExistence type="predicted"/>
<dbReference type="Proteomes" id="UP000597617">
    <property type="component" value="Unassembled WGS sequence"/>
</dbReference>
<gene>
    <name evidence="2" type="ORF">I2I05_20645</name>
</gene>
<accession>A0ABS0IN65</accession>
<feature type="chain" id="PRO_5046582902" description="Lipocalin-like domain-containing protein" evidence="1">
    <location>
        <begin position="29"/>
        <end position="152"/>
    </location>
</feature>
<dbReference type="RefSeq" id="WP_196284165.1">
    <property type="nucleotide sequence ID" value="NZ_JADQDQ010000018.1"/>
</dbReference>
<dbReference type="EMBL" id="JADQDQ010000018">
    <property type="protein sequence ID" value="MBF9239815.1"/>
    <property type="molecule type" value="Genomic_DNA"/>
</dbReference>
<keyword evidence="1" id="KW-0732">Signal</keyword>
<dbReference type="PROSITE" id="PS51257">
    <property type="entry name" value="PROKAR_LIPOPROTEIN"/>
    <property type="match status" value="1"/>
</dbReference>
<evidence type="ECO:0000256" key="1">
    <source>
        <dbReference type="SAM" id="SignalP"/>
    </source>
</evidence>
<evidence type="ECO:0000313" key="2">
    <source>
        <dbReference type="EMBL" id="MBF9239815.1"/>
    </source>
</evidence>
<sequence>MKKSLLCCLFLLGLAAAVACRKASPAPAAPDAARAAAYPQTWQLVELTGQRVGARWTGAELPWQETYVFRADGTFLKTRRHGAERAEARGTFAVQAGPDGRYAVLAYEAASPLIGSCAANALTETLAFQADGTLASTWQVCDGPGLAYRQVH</sequence>
<name>A0ABS0IN65_9BACT</name>
<keyword evidence="3" id="KW-1185">Reference proteome</keyword>
<evidence type="ECO:0008006" key="4">
    <source>
        <dbReference type="Google" id="ProtNLM"/>
    </source>
</evidence>